<dbReference type="InterPro" id="IPR002720">
    <property type="entry name" value="RB_A"/>
</dbReference>
<feature type="compositionally biased region" description="Low complexity" evidence="10">
    <location>
        <begin position="884"/>
        <end position="897"/>
    </location>
</feature>
<feature type="domain" description="Retinoblastoma-associated protein C-terminal" evidence="14">
    <location>
        <begin position="974"/>
        <end position="1095"/>
    </location>
</feature>
<evidence type="ECO:0000256" key="8">
    <source>
        <dbReference type="ARBA" id="ARBA00023242"/>
    </source>
</evidence>
<protein>
    <submittedName>
        <fullName evidence="16">Retinoblastoma-like protein 1</fullName>
    </submittedName>
</protein>
<dbReference type="InterPro" id="IPR013763">
    <property type="entry name" value="Cyclin-like_dom"/>
</dbReference>
<evidence type="ECO:0000259" key="13">
    <source>
        <dbReference type="SMART" id="SM01368"/>
    </source>
</evidence>
<dbReference type="Gene3D" id="1.10.472.140">
    <property type="match status" value="1"/>
</dbReference>
<evidence type="ECO:0000313" key="15">
    <source>
        <dbReference type="Proteomes" id="UP000694941"/>
    </source>
</evidence>
<evidence type="ECO:0000256" key="1">
    <source>
        <dbReference type="ARBA" id="ARBA00004123"/>
    </source>
</evidence>
<feature type="domain" description="Cyclin-like" evidence="11">
    <location>
        <begin position="13"/>
        <end position="94"/>
    </location>
</feature>
<keyword evidence="4" id="KW-0597">Phosphoprotein</keyword>
<evidence type="ECO:0000259" key="12">
    <source>
        <dbReference type="SMART" id="SM01367"/>
    </source>
</evidence>
<name>A0ABM1BDA9_LIMPO</name>
<proteinExistence type="inferred from homology"/>
<dbReference type="Pfam" id="PF01858">
    <property type="entry name" value="RB_A"/>
    <property type="match status" value="1"/>
</dbReference>
<organism evidence="15 16">
    <name type="scientific">Limulus polyphemus</name>
    <name type="common">Atlantic horseshoe crab</name>
    <dbReference type="NCBI Taxonomy" id="6850"/>
    <lineage>
        <taxon>Eukaryota</taxon>
        <taxon>Metazoa</taxon>
        <taxon>Ecdysozoa</taxon>
        <taxon>Arthropoda</taxon>
        <taxon>Chelicerata</taxon>
        <taxon>Merostomata</taxon>
        <taxon>Xiphosura</taxon>
        <taxon>Limulidae</taxon>
        <taxon>Limulus</taxon>
    </lineage>
</organism>
<evidence type="ECO:0000256" key="7">
    <source>
        <dbReference type="ARBA" id="ARBA00023163"/>
    </source>
</evidence>
<dbReference type="GeneID" id="106464112"/>
<dbReference type="SMART" id="SM01368">
    <property type="entry name" value="RB_A"/>
    <property type="match status" value="1"/>
</dbReference>
<evidence type="ECO:0000256" key="3">
    <source>
        <dbReference type="ARBA" id="ARBA00022491"/>
    </source>
</evidence>
<evidence type="ECO:0000256" key="5">
    <source>
        <dbReference type="ARBA" id="ARBA00022853"/>
    </source>
</evidence>
<dbReference type="Pfam" id="PF01857">
    <property type="entry name" value="RB_B"/>
    <property type="match status" value="1"/>
</dbReference>
<dbReference type="Proteomes" id="UP000694941">
    <property type="component" value="Unplaced"/>
</dbReference>
<dbReference type="InterPro" id="IPR024599">
    <property type="entry name" value="RB_N"/>
</dbReference>
<accession>A0ABM1BDA9</accession>
<keyword evidence="3" id="KW-0678">Repressor</keyword>
<dbReference type="CDD" id="cd00043">
    <property type="entry name" value="CYCLIN_SF"/>
    <property type="match status" value="1"/>
</dbReference>
<keyword evidence="9" id="KW-0131">Cell cycle</keyword>
<dbReference type="Gene3D" id="1.10.472.10">
    <property type="entry name" value="Cyclin-like"/>
    <property type="match status" value="3"/>
</dbReference>
<feature type="domain" description="Cyclin-like" evidence="11">
    <location>
        <begin position="792"/>
        <end position="879"/>
    </location>
</feature>
<comment type="subcellular location">
    <subcellularLocation>
        <location evidence="1">Nucleus</location>
    </subcellularLocation>
</comment>
<evidence type="ECO:0000256" key="9">
    <source>
        <dbReference type="ARBA" id="ARBA00023306"/>
    </source>
</evidence>
<feature type="domain" description="Retinoblastoma-associated protein N-terminal" evidence="12">
    <location>
        <begin position="64"/>
        <end position="207"/>
    </location>
</feature>
<sequence length="1095" mass="123885">MENAGENGTEIRSRFQDLCADLNMDKSATDEAWNSFQRISANYTLEGDSLHWLACALYAACRSGVYQTVGRITSVEGNCVSLTRLLRSCKLSLVQFFNKMKKWADMANLPQDTRNKVDHLERNFNVSTVIFKKYEPIFLDIFKDPSQDPQRPVRSRKQRKPPCSISDVFSFCWTLFVHVKGNFPSISDDLVNSYHLLLCCIDLFYGNALLADRRDLLNDKFAGLPENFQNKDYKPPVDPPCTIQFLCTKHQGIVVEAKGIKEHWWKPYIRKLIKNEELKGREETLTGLLDLPHFESNSKAINRAYEEYVLKVGDFDERVFLGENANEEIGTPAKKPNFSNAEFEEKLQPRNLKQHLEQTNSLAPPTPLTSRVYLMDKEAANVTPVSTATQSVSRLQSLLNGYKTSPSDTLLELFKECTRNPIDDISARVKKLGEMFCTRYVQPWEDHPGSQLDFAKKRLQLGETLYYKVLENVMTNERKRLPPKTDLSSLLEKDEFHKTLFACCLEIVLFSYNSQRTFPWILEVFDFWSYDFYKVIEPVIRAEEGLSRDVVKHLNHVEEQILESKAWSSESPLWEALKLSRLPVPSCEEVSLPNQSHPIQFGNTVLQPILSSPQTNTVVRRLVGTRELHGSPAIPTLADRFQSPIAGSGTPSTARRRLFGVVQNNQSSPVGPIIVPVRQSTDGVVTQSSQASTQSPGQTIAITIQNVQSNNGLACLIPTQVTNSPQSEILIPNGPSNLSSVTHTTGVNVTTDSVTAATATETVTPADRKPNKPKRTGSLGLFFRKVYHLAGVRLRDLCDRLHISDDDLRRKIWTCFEHALMHHTDLMRDRHLDQLMMCSVYVICRATKEDKSFQEIMKCYRLQPQAASHVYRSVLLSSKKRRNSGSSENSENSGSNSPIPGEEEKDKDSKRTERLSTIRSSSTLPVPHPSSQPPTPTRLAGTGAHFEFDEWGDLIQFYNKVFVPKLQKFARKFSQSINGVDSPTLSPLPRLNANPMSPWRRVCNKHSVFISPLKNASFPPSPHRPMMYSVNRSPSKDLRAINNMVRMGEKKVGKRILQDDAEMECPTKRNCSNLRMQKIQNVITERQGPAGGTTE</sequence>
<dbReference type="SMART" id="SM00385">
    <property type="entry name" value="CYCLIN"/>
    <property type="match status" value="2"/>
</dbReference>
<dbReference type="InterPro" id="IPR015030">
    <property type="entry name" value="RB_C"/>
</dbReference>
<evidence type="ECO:0000256" key="2">
    <source>
        <dbReference type="ARBA" id="ARBA00009475"/>
    </source>
</evidence>
<gene>
    <name evidence="16" type="primary">LOC106464112</name>
</gene>
<evidence type="ECO:0000256" key="6">
    <source>
        <dbReference type="ARBA" id="ARBA00023015"/>
    </source>
</evidence>
<dbReference type="PANTHER" id="PTHR13742">
    <property type="entry name" value="RETINOBLASTOMA-ASSOCIATED PROTEIN RB -RELATED"/>
    <property type="match status" value="1"/>
</dbReference>
<keyword evidence="15" id="KW-1185">Reference proteome</keyword>
<evidence type="ECO:0000256" key="10">
    <source>
        <dbReference type="SAM" id="MobiDB-lite"/>
    </source>
</evidence>
<dbReference type="InterPro" id="IPR036915">
    <property type="entry name" value="Cyclin-like_sf"/>
</dbReference>
<keyword evidence="6" id="KW-0805">Transcription regulation</keyword>
<keyword evidence="5" id="KW-0156">Chromatin regulator</keyword>
<feature type="domain" description="Retinoblastoma-associated protein A-box" evidence="13">
    <location>
        <begin position="383"/>
        <end position="577"/>
    </location>
</feature>
<evidence type="ECO:0000259" key="14">
    <source>
        <dbReference type="SMART" id="SM01369"/>
    </source>
</evidence>
<dbReference type="Pfam" id="PF11934">
    <property type="entry name" value="DUF3452"/>
    <property type="match status" value="1"/>
</dbReference>
<comment type="similarity">
    <text evidence="2">Belongs to the retinoblastoma protein (RB) family.</text>
</comment>
<dbReference type="InterPro" id="IPR028309">
    <property type="entry name" value="RB_fam"/>
</dbReference>
<evidence type="ECO:0000256" key="4">
    <source>
        <dbReference type="ARBA" id="ARBA00022553"/>
    </source>
</evidence>
<reference evidence="16" key="1">
    <citation type="submission" date="2025-08" db="UniProtKB">
        <authorList>
            <consortium name="RefSeq"/>
        </authorList>
    </citation>
    <scope>IDENTIFICATION</scope>
    <source>
        <tissue evidence="16">Muscle</tissue>
    </source>
</reference>
<keyword evidence="7" id="KW-0804">Transcription</keyword>
<feature type="compositionally biased region" description="Pro residues" evidence="10">
    <location>
        <begin position="926"/>
        <end position="936"/>
    </location>
</feature>
<feature type="compositionally biased region" description="Basic and acidic residues" evidence="10">
    <location>
        <begin position="902"/>
        <end position="916"/>
    </location>
</feature>
<keyword evidence="8" id="KW-0539">Nucleus</keyword>
<evidence type="ECO:0000313" key="16">
    <source>
        <dbReference type="RefSeq" id="XP_013779677.1"/>
    </source>
</evidence>
<dbReference type="InterPro" id="IPR002719">
    <property type="entry name" value="RB_B"/>
</dbReference>
<evidence type="ECO:0000259" key="11">
    <source>
        <dbReference type="SMART" id="SM00385"/>
    </source>
</evidence>
<dbReference type="SMART" id="SM01367">
    <property type="entry name" value="DUF3452"/>
    <property type="match status" value="1"/>
</dbReference>
<dbReference type="PANTHER" id="PTHR13742:SF17">
    <property type="entry name" value="RE32990P-RELATED"/>
    <property type="match status" value="1"/>
</dbReference>
<dbReference type="RefSeq" id="XP_013779677.1">
    <property type="nucleotide sequence ID" value="XM_013924223.2"/>
</dbReference>
<dbReference type="SUPFAM" id="SSF47954">
    <property type="entry name" value="Cyclin-like"/>
    <property type="match status" value="2"/>
</dbReference>
<feature type="region of interest" description="Disordered" evidence="10">
    <location>
        <begin position="879"/>
        <end position="942"/>
    </location>
</feature>
<dbReference type="SMART" id="SM01369">
    <property type="entry name" value="Rb_C"/>
    <property type="match status" value="1"/>
</dbReference>